<dbReference type="Proteomes" id="UP001150581">
    <property type="component" value="Unassembled WGS sequence"/>
</dbReference>
<reference evidence="1" key="1">
    <citation type="submission" date="2022-07" db="EMBL/GenBank/DDBJ databases">
        <title>Phylogenomic reconstructions and comparative analyses of Kickxellomycotina fungi.</title>
        <authorList>
            <person name="Reynolds N.K."/>
            <person name="Stajich J.E."/>
            <person name="Barry K."/>
            <person name="Grigoriev I.V."/>
            <person name="Crous P."/>
            <person name="Smith M.E."/>
        </authorList>
    </citation>
    <scope>NUCLEOTIDE SEQUENCE</scope>
    <source>
        <strain evidence="1">Benny 63K</strain>
    </source>
</reference>
<gene>
    <name evidence="1" type="ORF">LPJ66_000429</name>
</gene>
<evidence type="ECO:0000313" key="1">
    <source>
        <dbReference type="EMBL" id="KAJ1901920.1"/>
    </source>
</evidence>
<sequence>MPSHSDSDDMLVSTPEIPIKVALETEPPVRKPGRPRLDISAHFQDTGEMANHSHRFVWCIECIKSGRPLFKRDRLPARGDLMQRHLQTCKYISKEVRLKFGSSTRSSSVSSNGESKARKARIANIISESGPLNGNPHAAGSNSGSSSLATTGLRLPPIITVPGGDVERNKLTMAVSRKPAAPMALRPPYSLSRPSAGSENQLPRIRSPPLPQQQYRAQQQHQRSATPIELPPISCRSHPYINRDNHPASLCGPHTPSTPVLSPPLLHTSPHQQHRHQQQRHHQHQQQQQHQHLHSSYETSPVSHNQSNPHSSPLSTGGGIGICGSEPMVLSRRKGSPTSLPSSATIGARQGESAGEFYSPMPSSAIVTPVTGLRGKLDNGSPAIGIVLSIPSAVTAHLASRLGFDWACIDVESQTHSASTMAEMVAAIGNSETCTSLVRVPAHSSEWIRWAVEAGAQGIIVTGVQNREQMRHLVALCKSTASAGRSQQNQRMSGRHHYQEQQQNMQFGRDLLIIPQIDRPEAVDDIDGILSVPGVDAALVHPHALGGGAQGMLSAGGSQHRALGVVGWEGAVERVVRSSHRFGVPLGVEGVDSNGEARMRMQQGFQMVAVANDIDILAAGASDQLRLARAI</sequence>
<evidence type="ECO:0000313" key="2">
    <source>
        <dbReference type="Proteomes" id="UP001150581"/>
    </source>
</evidence>
<comment type="caution">
    <text evidence="1">The sequence shown here is derived from an EMBL/GenBank/DDBJ whole genome shotgun (WGS) entry which is preliminary data.</text>
</comment>
<organism evidence="1 2">
    <name type="scientific">Kickxella alabastrina</name>
    <dbReference type="NCBI Taxonomy" id="61397"/>
    <lineage>
        <taxon>Eukaryota</taxon>
        <taxon>Fungi</taxon>
        <taxon>Fungi incertae sedis</taxon>
        <taxon>Zoopagomycota</taxon>
        <taxon>Kickxellomycotina</taxon>
        <taxon>Kickxellomycetes</taxon>
        <taxon>Kickxellales</taxon>
        <taxon>Kickxellaceae</taxon>
        <taxon>Kickxella</taxon>
    </lineage>
</organism>
<name>A0ACC1IW32_9FUNG</name>
<dbReference type="EMBL" id="JANBPG010000011">
    <property type="protein sequence ID" value="KAJ1901920.1"/>
    <property type="molecule type" value="Genomic_DNA"/>
</dbReference>
<accession>A0ACC1IW32</accession>
<protein>
    <submittedName>
        <fullName evidence="1">Uncharacterized protein</fullName>
    </submittedName>
</protein>
<proteinExistence type="predicted"/>
<keyword evidence="2" id="KW-1185">Reference proteome</keyword>